<organism evidence="1">
    <name type="scientific">marine sediment metagenome</name>
    <dbReference type="NCBI Taxonomy" id="412755"/>
    <lineage>
        <taxon>unclassified sequences</taxon>
        <taxon>metagenomes</taxon>
        <taxon>ecological metagenomes</taxon>
    </lineage>
</organism>
<dbReference type="AlphaFoldDB" id="A0A0F9DWI5"/>
<dbReference type="EMBL" id="LAZR01029937">
    <property type="protein sequence ID" value="KKL58111.1"/>
    <property type="molecule type" value="Genomic_DNA"/>
</dbReference>
<protein>
    <submittedName>
        <fullName evidence="1">Uncharacterized protein</fullName>
    </submittedName>
</protein>
<evidence type="ECO:0000313" key="1">
    <source>
        <dbReference type="EMBL" id="KKL58111.1"/>
    </source>
</evidence>
<accession>A0A0F9DWI5</accession>
<sequence length="84" mass="9789">MRIKHKIGDVVRVEWEDSWTNYTKIYDLADINAEEPFVGRAIGEIVRNDKTGITLAHESFLGRFRMVHHIPRSLIRKVKNFGPV</sequence>
<comment type="caution">
    <text evidence="1">The sequence shown here is derived from an EMBL/GenBank/DDBJ whole genome shotgun (WGS) entry which is preliminary data.</text>
</comment>
<gene>
    <name evidence="1" type="ORF">LCGC14_2228680</name>
</gene>
<name>A0A0F9DWI5_9ZZZZ</name>
<proteinExistence type="predicted"/>
<reference evidence="1" key="1">
    <citation type="journal article" date="2015" name="Nature">
        <title>Complex archaea that bridge the gap between prokaryotes and eukaryotes.</title>
        <authorList>
            <person name="Spang A."/>
            <person name="Saw J.H."/>
            <person name="Jorgensen S.L."/>
            <person name="Zaremba-Niedzwiedzka K."/>
            <person name="Martijn J."/>
            <person name="Lind A.E."/>
            <person name="van Eijk R."/>
            <person name="Schleper C."/>
            <person name="Guy L."/>
            <person name="Ettema T.J."/>
        </authorList>
    </citation>
    <scope>NUCLEOTIDE SEQUENCE</scope>
</reference>